<sequence length="63" mass="7224">MRKIVQIAVAECMAYDNDCGDLEQSETIVALCNDGTLWRRWLNTTGANRNEPKWVKIENVPQD</sequence>
<name>A0ABX3BN47_9PAST</name>
<comment type="caution">
    <text evidence="1">The sequence shown here is derived from an EMBL/GenBank/DDBJ whole genome shotgun (WGS) entry which is preliminary data.</text>
</comment>
<reference evidence="1 2" key="1">
    <citation type="submission" date="2016-08" db="EMBL/GenBank/DDBJ databases">
        <authorList>
            <person name="Eshaghi A."/>
            <person name="Soares D."/>
            <person name="Kus J."/>
            <person name="Richardson D."/>
            <person name="Li A."/>
            <person name="Patel S.N."/>
        </authorList>
    </citation>
    <scope>NUCLEOTIDE SEQUENCE [LARGE SCALE GENOMIC DNA]</scope>
    <source>
        <strain evidence="1 2">C860</strain>
    </source>
</reference>
<dbReference type="RefSeq" id="WP_005642293.1">
    <property type="nucleotide sequence ID" value="NZ_MCII02000051.1"/>
</dbReference>
<protein>
    <recommendedName>
        <fullName evidence="3">DUF551 domain-containing protein</fullName>
    </recommendedName>
</protein>
<evidence type="ECO:0008006" key="3">
    <source>
        <dbReference type="Google" id="ProtNLM"/>
    </source>
</evidence>
<evidence type="ECO:0000313" key="2">
    <source>
        <dbReference type="Proteomes" id="UP000175677"/>
    </source>
</evidence>
<organism evidence="1 2">
    <name type="scientific">Haemophilus quentini</name>
    <dbReference type="NCBI Taxonomy" id="123834"/>
    <lineage>
        <taxon>Bacteria</taxon>
        <taxon>Pseudomonadati</taxon>
        <taxon>Pseudomonadota</taxon>
        <taxon>Gammaproteobacteria</taxon>
        <taxon>Pasteurellales</taxon>
        <taxon>Pasteurellaceae</taxon>
        <taxon>Haemophilus</taxon>
    </lineage>
</organism>
<dbReference type="EMBL" id="MDJC01000030">
    <property type="protein sequence ID" value="OEY75577.1"/>
    <property type="molecule type" value="Genomic_DNA"/>
</dbReference>
<accession>A0ABX3BN47</accession>
<proteinExistence type="predicted"/>
<evidence type="ECO:0000313" key="1">
    <source>
        <dbReference type="EMBL" id="OEY75577.1"/>
    </source>
</evidence>
<gene>
    <name evidence="1" type="ORF">BFQ30_09930</name>
</gene>
<dbReference type="Proteomes" id="UP000175677">
    <property type="component" value="Unassembled WGS sequence"/>
</dbReference>
<keyword evidence="2" id="KW-1185">Reference proteome</keyword>